<dbReference type="AlphaFoldDB" id="A0A0A9H9I5"/>
<dbReference type="EMBL" id="GBRH01166400">
    <property type="protein sequence ID" value="JAE31496.1"/>
    <property type="molecule type" value="Transcribed_RNA"/>
</dbReference>
<name>A0A0A9H9I5_ARUDO</name>
<organism evidence="1">
    <name type="scientific">Arundo donax</name>
    <name type="common">Giant reed</name>
    <name type="synonym">Donax arundinaceus</name>
    <dbReference type="NCBI Taxonomy" id="35708"/>
    <lineage>
        <taxon>Eukaryota</taxon>
        <taxon>Viridiplantae</taxon>
        <taxon>Streptophyta</taxon>
        <taxon>Embryophyta</taxon>
        <taxon>Tracheophyta</taxon>
        <taxon>Spermatophyta</taxon>
        <taxon>Magnoliopsida</taxon>
        <taxon>Liliopsida</taxon>
        <taxon>Poales</taxon>
        <taxon>Poaceae</taxon>
        <taxon>PACMAD clade</taxon>
        <taxon>Arundinoideae</taxon>
        <taxon>Arundineae</taxon>
        <taxon>Arundo</taxon>
    </lineage>
</organism>
<reference evidence="1" key="1">
    <citation type="submission" date="2014-09" db="EMBL/GenBank/DDBJ databases">
        <authorList>
            <person name="Magalhaes I.L.F."/>
            <person name="Oliveira U."/>
            <person name="Santos F.R."/>
            <person name="Vidigal T.H.D.A."/>
            <person name="Brescovit A.D."/>
            <person name="Santos A.J."/>
        </authorList>
    </citation>
    <scope>NUCLEOTIDE SEQUENCE</scope>
    <source>
        <tissue evidence="1">Shoot tissue taken approximately 20 cm above the soil surface</tissue>
    </source>
</reference>
<evidence type="ECO:0000313" key="1">
    <source>
        <dbReference type="EMBL" id="JAE31496.1"/>
    </source>
</evidence>
<proteinExistence type="predicted"/>
<reference evidence="1" key="2">
    <citation type="journal article" date="2015" name="Data Brief">
        <title>Shoot transcriptome of the giant reed, Arundo donax.</title>
        <authorList>
            <person name="Barrero R.A."/>
            <person name="Guerrero F.D."/>
            <person name="Moolhuijzen P."/>
            <person name="Goolsby J.A."/>
            <person name="Tidwell J."/>
            <person name="Bellgard S.E."/>
            <person name="Bellgard M.I."/>
        </authorList>
    </citation>
    <scope>NUCLEOTIDE SEQUENCE</scope>
    <source>
        <tissue evidence="1">Shoot tissue taken approximately 20 cm above the soil surface</tissue>
    </source>
</reference>
<sequence length="39" mass="4436">MNLITNACLHLLSCFLRIVIKQSQRCLNNERVGFISSEA</sequence>
<accession>A0A0A9H9I5</accession>
<protein>
    <submittedName>
        <fullName evidence="1">Uncharacterized protein</fullName>
    </submittedName>
</protein>